<sequence>MNFISKMSFNHLVCAAQNGRWKHQAERLRNREVDYRETRAARTLLACRQDRLHIIARGEDNSAPDVAPPKSLRRNALKQLS</sequence>
<dbReference type="EMBL" id="CP017637">
    <property type="protein sequence ID" value="APG11496.1"/>
    <property type="molecule type" value="Genomic_DNA"/>
</dbReference>
<evidence type="ECO:0000313" key="3">
    <source>
        <dbReference type="Proteomes" id="UP000181962"/>
    </source>
</evidence>
<evidence type="ECO:0000256" key="1">
    <source>
        <dbReference type="SAM" id="MobiDB-lite"/>
    </source>
</evidence>
<protein>
    <submittedName>
        <fullName evidence="2">Uncharacterized protein</fullName>
    </submittedName>
</protein>
<gene>
    <name evidence="2" type="ORF">BKD09_24490</name>
</gene>
<evidence type="ECO:0000313" key="2">
    <source>
        <dbReference type="EMBL" id="APG11496.1"/>
    </source>
</evidence>
<dbReference type="Proteomes" id="UP000181962">
    <property type="component" value="Chromosome"/>
</dbReference>
<accession>A0A1L3FDW8</accession>
<proteinExistence type="predicted"/>
<reference evidence="2 3" key="1">
    <citation type="submission" date="2016-11" db="EMBL/GenBank/DDBJ databases">
        <title>Complete Genome Sequence of Bradyrhizobium sp. strain J5, an isolated from soybean nodule in Hokkaido.</title>
        <authorList>
            <person name="Kanehara K."/>
        </authorList>
    </citation>
    <scope>NUCLEOTIDE SEQUENCE [LARGE SCALE GENOMIC DNA]</scope>
    <source>
        <strain evidence="2 3">J5</strain>
    </source>
</reference>
<organism evidence="2 3">
    <name type="scientific">Bradyrhizobium japonicum</name>
    <dbReference type="NCBI Taxonomy" id="375"/>
    <lineage>
        <taxon>Bacteria</taxon>
        <taxon>Pseudomonadati</taxon>
        <taxon>Pseudomonadota</taxon>
        <taxon>Alphaproteobacteria</taxon>
        <taxon>Hyphomicrobiales</taxon>
        <taxon>Nitrobacteraceae</taxon>
        <taxon>Bradyrhizobium</taxon>
    </lineage>
</organism>
<feature type="compositionally biased region" description="Basic residues" evidence="1">
    <location>
        <begin position="71"/>
        <end position="81"/>
    </location>
</feature>
<name>A0A1L3FDW8_BRAJP</name>
<dbReference type="AlphaFoldDB" id="A0A1L3FDW8"/>
<feature type="region of interest" description="Disordered" evidence="1">
    <location>
        <begin position="59"/>
        <end position="81"/>
    </location>
</feature>